<sequence length="135" mass="15040">MFDMFKSKEPEPPEEPEKAKPKISLDGLMQANSRSSDGLPARGPVMAMGAGAPMLGDLKKTNFKKPEAQYHAEAGAALQFELEANNFDLDARGKFFDSGSDKDAEYDNPGFFENLMSGGKLQREYDKQMQQKRKK</sequence>
<dbReference type="OMA" id="FPPCATR"/>
<feature type="region of interest" description="Disordered" evidence="1">
    <location>
        <begin position="1"/>
        <end position="25"/>
    </location>
</feature>
<evidence type="ECO:0000313" key="2">
    <source>
        <dbReference type="EnsemblProtists" id="EOD31328"/>
    </source>
</evidence>
<proteinExistence type="predicted"/>
<dbReference type="PaxDb" id="2903-EOD31328"/>
<dbReference type="GeneID" id="17286296"/>
<dbReference type="RefSeq" id="XP_005793496.1">
    <property type="nucleotide sequence ID" value="XM_005793439.1"/>
</dbReference>
<feature type="compositionally biased region" description="Basic and acidic residues" evidence="1">
    <location>
        <begin position="1"/>
        <end position="20"/>
    </location>
</feature>
<evidence type="ECO:0000256" key="1">
    <source>
        <dbReference type="SAM" id="MobiDB-lite"/>
    </source>
</evidence>
<dbReference type="KEGG" id="ehx:EMIHUDRAFT_222074"/>
<dbReference type="AlphaFoldDB" id="A0A0D3K6E3"/>
<dbReference type="HOGENOM" id="CLU_1889671_0_0_1"/>
<dbReference type="KEGG" id="ehx:EMIHUDRAFT_456370"/>
<dbReference type="EnsemblProtists" id="EOD41067">
    <property type="protein sequence ID" value="EOD41067"/>
    <property type="gene ID" value="EMIHUDRAFT_222074"/>
</dbReference>
<accession>A0A0D3K6E3</accession>
<dbReference type="EnsemblProtists" id="EOD31328">
    <property type="protein sequence ID" value="EOD31328"/>
    <property type="gene ID" value="EMIHUDRAFT_456370"/>
</dbReference>
<dbReference type="RefSeq" id="XP_005783757.1">
    <property type="nucleotide sequence ID" value="XM_005783700.1"/>
</dbReference>
<dbReference type="GeneID" id="17276602"/>
<keyword evidence="3" id="KW-1185">Reference proteome</keyword>
<dbReference type="Proteomes" id="UP000013827">
    <property type="component" value="Unassembled WGS sequence"/>
</dbReference>
<name>A0A0D3K6E3_EMIH1</name>
<reference evidence="3" key="1">
    <citation type="journal article" date="2013" name="Nature">
        <title>Pan genome of the phytoplankton Emiliania underpins its global distribution.</title>
        <authorList>
            <person name="Read B.A."/>
            <person name="Kegel J."/>
            <person name="Klute M.J."/>
            <person name="Kuo A."/>
            <person name="Lefebvre S.C."/>
            <person name="Maumus F."/>
            <person name="Mayer C."/>
            <person name="Miller J."/>
            <person name="Monier A."/>
            <person name="Salamov A."/>
            <person name="Young J."/>
            <person name="Aguilar M."/>
            <person name="Claverie J.M."/>
            <person name="Frickenhaus S."/>
            <person name="Gonzalez K."/>
            <person name="Herman E.K."/>
            <person name="Lin Y.C."/>
            <person name="Napier J."/>
            <person name="Ogata H."/>
            <person name="Sarno A.F."/>
            <person name="Shmutz J."/>
            <person name="Schroeder D."/>
            <person name="de Vargas C."/>
            <person name="Verret F."/>
            <person name="von Dassow P."/>
            <person name="Valentin K."/>
            <person name="Van de Peer Y."/>
            <person name="Wheeler G."/>
            <person name="Dacks J.B."/>
            <person name="Delwiche C.F."/>
            <person name="Dyhrman S.T."/>
            <person name="Glockner G."/>
            <person name="John U."/>
            <person name="Richards T."/>
            <person name="Worden A.Z."/>
            <person name="Zhang X."/>
            <person name="Grigoriev I.V."/>
            <person name="Allen A.E."/>
            <person name="Bidle K."/>
            <person name="Borodovsky M."/>
            <person name="Bowler C."/>
            <person name="Brownlee C."/>
            <person name="Cock J.M."/>
            <person name="Elias M."/>
            <person name="Gladyshev V.N."/>
            <person name="Groth M."/>
            <person name="Guda C."/>
            <person name="Hadaegh A."/>
            <person name="Iglesias-Rodriguez M.D."/>
            <person name="Jenkins J."/>
            <person name="Jones B.M."/>
            <person name="Lawson T."/>
            <person name="Leese F."/>
            <person name="Lindquist E."/>
            <person name="Lobanov A."/>
            <person name="Lomsadze A."/>
            <person name="Malik S.B."/>
            <person name="Marsh M.E."/>
            <person name="Mackinder L."/>
            <person name="Mock T."/>
            <person name="Mueller-Roeber B."/>
            <person name="Pagarete A."/>
            <person name="Parker M."/>
            <person name="Probert I."/>
            <person name="Quesneville H."/>
            <person name="Raines C."/>
            <person name="Rensing S.A."/>
            <person name="Riano-Pachon D.M."/>
            <person name="Richier S."/>
            <person name="Rokitta S."/>
            <person name="Shiraiwa Y."/>
            <person name="Soanes D.M."/>
            <person name="van der Giezen M."/>
            <person name="Wahlund T.M."/>
            <person name="Williams B."/>
            <person name="Wilson W."/>
            <person name="Wolfe G."/>
            <person name="Wurch L.L."/>
        </authorList>
    </citation>
    <scope>NUCLEOTIDE SEQUENCE</scope>
</reference>
<evidence type="ECO:0000313" key="3">
    <source>
        <dbReference type="Proteomes" id="UP000013827"/>
    </source>
</evidence>
<reference evidence="2" key="2">
    <citation type="submission" date="2024-10" db="UniProtKB">
        <authorList>
            <consortium name="EnsemblProtists"/>
        </authorList>
    </citation>
    <scope>IDENTIFICATION</scope>
</reference>
<organism evidence="2 3">
    <name type="scientific">Emiliania huxleyi (strain CCMP1516)</name>
    <dbReference type="NCBI Taxonomy" id="280463"/>
    <lineage>
        <taxon>Eukaryota</taxon>
        <taxon>Haptista</taxon>
        <taxon>Haptophyta</taxon>
        <taxon>Prymnesiophyceae</taxon>
        <taxon>Isochrysidales</taxon>
        <taxon>Noelaerhabdaceae</taxon>
        <taxon>Emiliania</taxon>
    </lineage>
</organism>
<protein>
    <submittedName>
        <fullName evidence="2">Uncharacterized protein</fullName>
    </submittedName>
</protein>